<dbReference type="AlphaFoldDB" id="A0A848KC87"/>
<keyword evidence="3 7" id="KW-0378">Hydrolase</keyword>
<accession>A0A848KC87</accession>
<dbReference type="Gene3D" id="3.40.50.1820">
    <property type="entry name" value="alpha/beta hydrolase"/>
    <property type="match status" value="1"/>
</dbReference>
<evidence type="ECO:0000313" key="7">
    <source>
        <dbReference type="EMBL" id="NMN94794.1"/>
    </source>
</evidence>
<dbReference type="GO" id="GO:0016787">
    <property type="term" value="F:hydrolase activity"/>
    <property type="evidence" value="ECO:0007669"/>
    <property type="project" value="UniProtKB-KW"/>
</dbReference>
<protein>
    <submittedName>
        <fullName evidence="7">Alpha/beta hydrolase</fullName>
    </submittedName>
</protein>
<evidence type="ECO:0000256" key="3">
    <source>
        <dbReference type="ARBA" id="ARBA00022801"/>
    </source>
</evidence>
<dbReference type="SUPFAM" id="SSF53474">
    <property type="entry name" value="alpha/beta-Hydrolases"/>
    <property type="match status" value="1"/>
</dbReference>
<sequence>MPIKNRIAVAVVIGASAAALLAGCTKESKPHAEPSTTPPTSTSTGEPTPKNLEKFYNQKVEWGSCADYAARGEDLPTSFQCAHVTVPVDYDNPDGDTAKIAISKAEATGDRIGSILFNPGGPGIGGLGLASQGKGTELAKRFDRIGFDPRGVGASTPTVRCLTDKEVDAERADLDIDETPAGIAETEQEEKDYVAKCDQRVGKNLLAHLGTREVVRDMDIIRGALGDDKLNYVGYSYGTRIGSEYAETFPTRVRAMVLDGAVDPEQDPLVGLVAQYEGFQKAFDAYAAKCAKSTTCPLGTDPANAVKAFRALVDPLIDKPAKTDDPRGLGYGDAHTGVIQALYSTEIWDALTQGLTELKAGRGDTLLNLADLYEGRNDDGTYSNADDAFKAIRCVDDPPITDRAAVGKANLDVRKVAPFLDDGRGTGQSALDECAFWPVPNTGKPHSISVTGLPKVVVVSTTEDPATPYQAGVDLARQLGASLITYDGTQHTVALSGVPCVDDAVIAYLVDLTSPPEGLRC</sequence>
<dbReference type="Proteomes" id="UP000535543">
    <property type="component" value="Unassembled WGS sequence"/>
</dbReference>
<keyword evidence="2 5" id="KW-0732">Signal</keyword>
<dbReference type="InterPro" id="IPR029058">
    <property type="entry name" value="AB_hydrolase_fold"/>
</dbReference>
<organism evidence="7 8">
    <name type="scientific">Antrihabitans stalactiti</name>
    <dbReference type="NCBI Taxonomy" id="2584121"/>
    <lineage>
        <taxon>Bacteria</taxon>
        <taxon>Bacillati</taxon>
        <taxon>Actinomycetota</taxon>
        <taxon>Actinomycetes</taxon>
        <taxon>Mycobacteriales</taxon>
        <taxon>Nocardiaceae</taxon>
        <taxon>Antrihabitans</taxon>
    </lineage>
</organism>
<feature type="domain" description="AB hydrolase-1" evidence="6">
    <location>
        <begin position="115"/>
        <end position="495"/>
    </location>
</feature>
<feature type="chain" id="PRO_5038350310" evidence="5">
    <location>
        <begin position="22"/>
        <end position="521"/>
    </location>
</feature>
<dbReference type="InterPro" id="IPR000073">
    <property type="entry name" value="AB_hydrolase_1"/>
</dbReference>
<comment type="caution">
    <text evidence="7">The sequence shown here is derived from an EMBL/GenBank/DDBJ whole genome shotgun (WGS) entry which is preliminary data.</text>
</comment>
<dbReference type="Pfam" id="PF00561">
    <property type="entry name" value="Abhydrolase_1"/>
    <property type="match status" value="1"/>
</dbReference>
<keyword evidence="8" id="KW-1185">Reference proteome</keyword>
<feature type="region of interest" description="Disordered" evidence="4">
    <location>
        <begin position="27"/>
        <end position="50"/>
    </location>
</feature>
<evidence type="ECO:0000256" key="2">
    <source>
        <dbReference type="ARBA" id="ARBA00022729"/>
    </source>
</evidence>
<dbReference type="PROSITE" id="PS51257">
    <property type="entry name" value="PROKAR_LIPOPROTEIN"/>
    <property type="match status" value="1"/>
</dbReference>
<gene>
    <name evidence="7" type="ORF">FGL95_07065</name>
</gene>
<dbReference type="PANTHER" id="PTHR43248:SF29">
    <property type="entry name" value="TRIPEPTIDYL AMINOPEPTIDASE"/>
    <property type="match status" value="1"/>
</dbReference>
<evidence type="ECO:0000256" key="1">
    <source>
        <dbReference type="ARBA" id="ARBA00010088"/>
    </source>
</evidence>
<feature type="compositionally biased region" description="Low complexity" evidence="4">
    <location>
        <begin position="33"/>
        <end position="49"/>
    </location>
</feature>
<reference evidence="7 8" key="1">
    <citation type="submission" date="2019-05" db="EMBL/GenBank/DDBJ databases">
        <authorList>
            <person name="Lee S.D."/>
        </authorList>
    </citation>
    <scope>NUCLEOTIDE SEQUENCE [LARGE SCALE GENOMIC DNA]</scope>
    <source>
        <strain evidence="7 8">YC2-7</strain>
    </source>
</reference>
<dbReference type="PANTHER" id="PTHR43248">
    <property type="entry name" value="2-SUCCINYL-6-HYDROXY-2,4-CYCLOHEXADIENE-1-CARBOXYLATE SYNTHASE"/>
    <property type="match status" value="1"/>
</dbReference>
<feature type="signal peptide" evidence="5">
    <location>
        <begin position="1"/>
        <end position="21"/>
    </location>
</feature>
<evidence type="ECO:0000313" key="8">
    <source>
        <dbReference type="Proteomes" id="UP000535543"/>
    </source>
</evidence>
<dbReference type="InterPro" id="IPR051601">
    <property type="entry name" value="Serine_prot/Carboxylest_S33"/>
</dbReference>
<evidence type="ECO:0000256" key="5">
    <source>
        <dbReference type="SAM" id="SignalP"/>
    </source>
</evidence>
<reference evidence="7 8" key="2">
    <citation type="submission" date="2020-06" db="EMBL/GenBank/DDBJ databases">
        <title>Antribacter stalactiti gen. nov., sp. nov., a new member of the family Nacardiaceae isolated from a cave.</title>
        <authorList>
            <person name="Kim I.S."/>
        </authorList>
    </citation>
    <scope>NUCLEOTIDE SEQUENCE [LARGE SCALE GENOMIC DNA]</scope>
    <source>
        <strain evidence="7 8">YC2-7</strain>
    </source>
</reference>
<dbReference type="EMBL" id="VCQU01000002">
    <property type="protein sequence ID" value="NMN94794.1"/>
    <property type="molecule type" value="Genomic_DNA"/>
</dbReference>
<evidence type="ECO:0000256" key="4">
    <source>
        <dbReference type="SAM" id="MobiDB-lite"/>
    </source>
</evidence>
<proteinExistence type="inferred from homology"/>
<evidence type="ECO:0000259" key="6">
    <source>
        <dbReference type="Pfam" id="PF00561"/>
    </source>
</evidence>
<comment type="similarity">
    <text evidence="1">Belongs to the peptidase S33 family.</text>
</comment>
<name>A0A848KC87_9NOCA</name>
<dbReference type="RefSeq" id="WP_169585523.1">
    <property type="nucleotide sequence ID" value="NZ_VCQU01000002.1"/>
</dbReference>